<feature type="domain" description="Suppressor of forked" evidence="4">
    <location>
        <begin position="182"/>
        <end position="577"/>
    </location>
</feature>
<dbReference type="Gene3D" id="1.25.40.10">
    <property type="entry name" value="Tetratricopeptide repeat domain"/>
    <property type="match status" value="1"/>
</dbReference>
<dbReference type="VEuPathDB" id="TriTrypDB:TvY486_1117140"/>
<keyword evidence="3" id="KW-0539">Nucleus</keyword>
<dbReference type="PANTHER" id="PTHR19980">
    <property type="entry name" value="RNA CLEAVAGE STIMULATION FACTOR"/>
    <property type="match status" value="1"/>
</dbReference>
<proteinExistence type="predicted"/>
<sequence>MEEESNLRDMMNRLRYATGKVSAAPKQEVAPRIGERCLLAIQQALCRHPALIDIAKSRDDLKKELMEKIQNSLQIESAPVDEVGRILWWINEASETLEMERLSAVYHDPKQVADEVRQRTLEELGVETLPKFSQCSIGDLSPWNVSMHLVTGPMMTADETRCKRAELQITNATPTMIARLVDINTNVYNTASWVSLLNSLEDYPIKAIRHIWLAASYFFPTCGPVIVAYLRKEISEIGRGRCLWEERDEDDAKEAYKSHCRVLNCFFRHLPLCFSVDLYRLFLDFLETYIRPNDFVMDSVFRVALQRDVGHCPSSTNLWRRFLRWKGDRIYDHHLRREWVRKMYIRMLRTPLCDLQDIKENYDYFVKTEYRGKPPREGRLEERYVRAKMTAIDLSRSMAPLFTGSVAGAPGGGEPLPRSLYLPRPVRLHPNTVDGAVDVSEEAMRRSAIEIWILWTSIIERELNSSAYVGIELFGYERLRFFLTMRASFFPHEAYCWISYVDFCLGQQPLLSEAERKAMARDALEKVTFLLNGNFYIRIAYCDYMLHNLADPECAHRSMKMLLMQQRQIVVDYIKGSSMASLAAVISALERITLISINWMRWGSIGREATNTQFIRLVARFTMHRVDFLSLIMGVVRLASKENSQFTPRCCQQAFNTFCHFWIKLELVRNLAKTEAVMILERWKEHLKMFITSARDKNWSLVDCGLDDCFISSCADVCHSDAAAVPKIFEFLEDIKHSIIDAAAASSTGSFPPLEMEMLVSRTQQLRDNFFVVDANTTSPTNLLRLPEQLVSTRLNGAAVPLQTYDSSLFTTKWIVEDLRDSLTSVTHTEAGTDGSESVAADFRPSVEAMPDDSRWTTKILLDRAVQLHTEKVERTGNRGSTGVDHKWKKVKRLPNRRALVVRNSVLKDLPVGIENFQEGSPNHTAVQHIHKLLADHLPSTYETDPLFANQAIDTEWLLGVLQETPALC</sequence>
<dbReference type="GO" id="GO:0031124">
    <property type="term" value="P:mRNA 3'-end processing"/>
    <property type="evidence" value="ECO:0007669"/>
    <property type="project" value="InterPro"/>
</dbReference>
<accession>G0U9E5</accession>
<dbReference type="AlphaFoldDB" id="G0U9E5"/>
<dbReference type="InterPro" id="IPR011990">
    <property type="entry name" value="TPR-like_helical_dom_sf"/>
</dbReference>
<evidence type="ECO:0000256" key="2">
    <source>
        <dbReference type="ARBA" id="ARBA00022737"/>
    </source>
</evidence>
<dbReference type="OMA" id="TEWAPAT"/>
<evidence type="ECO:0000256" key="3">
    <source>
        <dbReference type="ARBA" id="ARBA00023242"/>
    </source>
</evidence>
<evidence type="ECO:0000259" key="4">
    <source>
        <dbReference type="Pfam" id="PF05843"/>
    </source>
</evidence>
<dbReference type="EMBL" id="HE573027">
    <property type="protein sequence ID" value="CCC54230.1"/>
    <property type="molecule type" value="Genomic_DNA"/>
</dbReference>
<comment type="subcellular location">
    <subcellularLocation>
        <location evidence="1">Nucleus</location>
    </subcellularLocation>
</comment>
<dbReference type="GO" id="GO:0005634">
    <property type="term" value="C:nucleus"/>
    <property type="evidence" value="ECO:0007669"/>
    <property type="project" value="UniProtKB-SubCell"/>
</dbReference>
<dbReference type="InterPro" id="IPR008847">
    <property type="entry name" value="Suf"/>
</dbReference>
<dbReference type="PANTHER" id="PTHR19980:SF0">
    <property type="entry name" value="CLEAVAGE STIMULATION FACTOR SUBUNIT 3"/>
    <property type="match status" value="1"/>
</dbReference>
<dbReference type="InterPro" id="IPR045243">
    <property type="entry name" value="Rna14-like"/>
</dbReference>
<dbReference type="GO" id="GO:0003729">
    <property type="term" value="F:mRNA binding"/>
    <property type="evidence" value="ECO:0007669"/>
    <property type="project" value="TreeGrafter"/>
</dbReference>
<protein>
    <recommendedName>
        <fullName evidence="4">Suppressor of forked domain-containing protein</fullName>
    </recommendedName>
</protein>
<dbReference type="SUPFAM" id="SSF48452">
    <property type="entry name" value="TPR-like"/>
    <property type="match status" value="1"/>
</dbReference>
<evidence type="ECO:0000313" key="5">
    <source>
        <dbReference type="EMBL" id="CCC54230.1"/>
    </source>
</evidence>
<keyword evidence="2" id="KW-0677">Repeat</keyword>
<dbReference type="Pfam" id="PF05843">
    <property type="entry name" value="Suf"/>
    <property type="match status" value="1"/>
</dbReference>
<gene>
    <name evidence="5" type="ORF">TVY486_1117140</name>
</gene>
<organism evidence="5">
    <name type="scientific">Trypanosoma vivax (strain Y486)</name>
    <dbReference type="NCBI Taxonomy" id="1055687"/>
    <lineage>
        <taxon>Eukaryota</taxon>
        <taxon>Discoba</taxon>
        <taxon>Euglenozoa</taxon>
        <taxon>Kinetoplastea</taxon>
        <taxon>Metakinetoplastina</taxon>
        <taxon>Trypanosomatida</taxon>
        <taxon>Trypanosomatidae</taxon>
        <taxon>Trypanosoma</taxon>
        <taxon>Duttonella</taxon>
    </lineage>
</organism>
<name>G0U9E5_TRYVY</name>
<evidence type="ECO:0000256" key="1">
    <source>
        <dbReference type="ARBA" id="ARBA00004123"/>
    </source>
</evidence>
<reference evidence="5" key="1">
    <citation type="journal article" date="2012" name="Proc. Natl. Acad. Sci. U.S.A.">
        <title>Antigenic diversity is generated by distinct evolutionary mechanisms in African trypanosome species.</title>
        <authorList>
            <person name="Jackson A.P."/>
            <person name="Berry A."/>
            <person name="Aslett M."/>
            <person name="Allison H.C."/>
            <person name="Burton P."/>
            <person name="Vavrova-Anderson J."/>
            <person name="Brown R."/>
            <person name="Browne H."/>
            <person name="Corton N."/>
            <person name="Hauser H."/>
            <person name="Gamble J."/>
            <person name="Gilderthorp R."/>
            <person name="Marcello L."/>
            <person name="McQuillan J."/>
            <person name="Otto T.D."/>
            <person name="Quail M.A."/>
            <person name="Sanders M.J."/>
            <person name="van Tonder A."/>
            <person name="Ginger M.L."/>
            <person name="Field M.C."/>
            <person name="Barry J.D."/>
            <person name="Hertz-Fowler C."/>
            <person name="Berriman M."/>
        </authorList>
    </citation>
    <scope>NUCLEOTIDE SEQUENCE</scope>
    <source>
        <strain evidence="5">Y486</strain>
    </source>
</reference>